<evidence type="ECO:0000313" key="1">
    <source>
        <dbReference type="EMBL" id="AMU87368.1"/>
    </source>
</evidence>
<dbReference type="PATRIC" id="fig|61435.8.peg.1535"/>
<proteinExistence type="predicted"/>
<organism evidence="1 2">
    <name type="scientific">Dehalococcoides mccartyi</name>
    <dbReference type="NCBI Taxonomy" id="61435"/>
    <lineage>
        <taxon>Bacteria</taxon>
        <taxon>Bacillati</taxon>
        <taxon>Chloroflexota</taxon>
        <taxon>Dehalococcoidia</taxon>
        <taxon>Dehalococcoidales</taxon>
        <taxon>Dehalococcoidaceae</taxon>
        <taxon>Dehalococcoides</taxon>
    </lineage>
</organism>
<accession>A0A142VC35</accession>
<name>A0A142VC35_9CHLR</name>
<protein>
    <submittedName>
        <fullName evidence="1">Uncharacterized protein</fullName>
    </submittedName>
</protein>
<reference evidence="1 2" key="1">
    <citation type="submission" date="2015-03" db="EMBL/GenBank/DDBJ databases">
        <title>Genomic characterization of Dehalococcoides mccartyi strain 11a5, an unusal plasmid-containing chloroethene dechlorinator.</title>
        <authorList>
            <person name="Zhao S."/>
            <person name="Ding C."/>
            <person name="He J."/>
        </authorList>
    </citation>
    <scope>NUCLEOTIDE SEQUENCE [LARGE SCALE GENOMIC DNA]</scope>
    <source>
        <strain evidence="1 2">11a5</strain>
    </source>
</reference>
<sequence length="60" mass="7151">MQLRNFVLFEQGNEYKNTRIESRLKTPPLSDKCYRCYTIKKGFYNLTSPLYEPKADMPVN</sequence>
<dbReference type="Proteomes" id="UP000076394">
    <property type="component" value="Chromosome"/>
</dbReference>
<dbReference type="EMBL" id="CP011127">
    <property type="protein sequence ID" value="AMU87368.1"/>
    <property type="molecule type" value="Genomic_DNA"/>
</dbReference>
<gene>
    <name evidence="1" type="ORF">Dm11a5_1542</name>
</gene>
<evidence type="ECO:0000313" key="2">
    <source>
        <dbReference type="Proteomes" id="UP000076394"/>
    </source>
</evidence>
<dbReference type="AlphaFoldDB" id="A0A142VC35"/>